<sequence length="63" mass="7436">FASLIAVAKTSRTMLKRFLSEMGVGFLINRKKTRHRERVLLLSYKPLISKKINFISQRSRRSR</sequence>
<dbReference type="Ensembl" id="ENSSSCT00070019296.1">
    <property type="protein sequence ID" value="ENSSSCP00070016052.1"/>
    <property type="gene ID" value="ENSSSCG00070009930.1"/>
</dbReference>
<proteinExistence type="predicted"/>
<protein>
    <submittedName>
        <fullName evidence="1">Uncharacterized protein</fullName>
    </submittedName>
</protein>
<organism evidence="1 2">
    <name type="scientific">Sus scrofa</name>
    <name type="common">Pig</name>
    <dbReference type="NCBI Taxonomy" id="9823"/>
    <lineage>
        <taxon>Eukaryota</taxon>
        <taxon>Metazoa</taxon>
        <taxon>Chordata</taxon>
        <taxon>Craniata</taxon>
        <taxon>Vertebrata</taxon>
        <taxon>Euteleostomi</taxon>
        <taxon>Mammalia</taxon>
        <taxon>Eutheria</taxon>
        <taxon>Laurasiatheria</taxon>
        <taxon>Artiodactyla</taxon>
        <taxon>Suina</taxon>
        <taxon>Suidae</taxon>
        <taxon>Sus</taxon>
    </lineage>
</organism>
<reference evidence="1 2" key="1">
    <citation type="submission" date="2017-08" db="EMBL/GenBank/DDBJ databases">
        <title>USMARCv1.0.</title>
        <authorList>
            <person name="Hannum G.I."/>
            <person name="Koren S."/>
            <person name="Schroeder S.G."/>
            <person name="Chin S.C."/>
            <person name="Nonneman D.J."/>
            <person name="Becker S.A."/>
            <person name="Rosen B.D."/>
            <person name="Bickhart D.M."/>
            <person name="Putnam N.H."/>
            <person name="Green R.E."/>
            <person name="Tuggle C.K."/>
            <person name="Liu H."/>
            <person name="Rohrer G.A."/>
            <person name="Warr A."/>
            <person name="Hall R."/>
            <person name="Kim K."/>
            <person name="Hume D.A."/>
            <person name="Talbot R."/>
            <person name="Chow W."/>
            <person name="Howe K."/>
            <person name="Schwartz A.S."/>
            <person name="Watson M."/>
            <person name="Archibald A.L."/>
            <person name="Phillippy A.M."/>
            <person name="Smith T.P.L."/>
        </authorList>
    </citation>
    <scope>NUCLEOTIDE SEQUENCE [LARGE SCALE GENOMIC DNA]</scope>
</reference>
<reference evidence="1" key="2">
    <citation type="submission" date="2025-08" db="UniProtKB">
        <authorList>
            <consortium name="Ensembl"/>
        </authorList>
    </citation>
    <scope>IDENTIFICATION</scope>
</reference>
<evidence type="ECO:0000313" key="1">
    <source>
        <dbReference type="Ensembl" id="ENSSSCP00070016052.1"/>
    </source>
</evidence>
<evidence type="ECO:0000313" key="2">
    <source>
        <dbReference type="Proteomes" id="UP000314985"/>
    </source>
</evidence>
<name>A0A4X1TJ74_PIG</name>
<dbReference type="AlphaFoldDB" id="A0A4X1TJ74"/>
<dbReference type="Proteomes" id="UP000314985">
    <property type="component" value="Chromosome 3"/>
</dbReference>
<accession>A0A4X1TJ74</accession>